<dbReference type="AlphaFoldDB" id="A0A485LLZ5"/>
<gene>
    <name evidence="2" type="primary">Aste57867_21401</name>
    <name evidence="1" type="ORF">As57867_021332</name>
    <name evidence="2" type="ORF">ASTE57867_21401</name>
</gene>
<dbReference type="OrthoDB" id="188293at2759"/>
<name>A0A485LLZ5_9STRA</name>
<evidence type="ECO:0000313" key="2">
    <source>
        <dbReference type="EMBL" id="VFT98072.1"/>
    </source>
</evidence>
<keyword evidence="3" id="KW-1185">Reference proteome</keyword>
<evidence type="ECO:0000313" key="3">
    <source>
        <dbReference type="Proteomes" id="UP000332933"/>
    </source>
</evidence>
<dbReference type="EMBL" id="CAADRA010006999">
    <property type="protein sequence ID" value="VFT98072.1"/>
    <property type="molecule type" value="Genomic_DNA"/>
</dbReference>
<dbReference type="EMBL" id="VJMH01006973">
    <property type="protein sequence ID" value="KAF0686804.1"/>
    <property type="molecule type" value="Genomic_DNA"/>
</dbReference>
<evidence type="ECO:0000313" key="1">
    <source>
        <dbReference type="EMBL" id="KAF0686804.1"/>
    </source>
</evidence>
<sequence length="268" mass="29655">MSVSKSKLVFVFPIFELPVAGLKMIRTLLVLAALSAYWTQPTAAIIATGFCNDKVGATTPLVKGDQTYFCVNINDQYRAVFAPIVDQYVQLRLHDSYIDQRMRGNTTTASTFLTVSSMKTRSVYKMFTNGLGKAYPILTAVVTVKQGEIQGISWDDGCYLCDYTSCDSNLYAAPNTALVNSAFGDGSTCYHSPTQCVNQTALCDLSIYVGWTGTDANGNYLSSAGTVCIRRRYQRTRVGMRISQFQKYSVNSYISDFTNKLSTLLPRF</sequence>
<reference evidence="1" key="2">
    <citation type="submission" date="2019-06" db="EMBL/GenBank/DDBJ databases">
        <title>Genomics analysis of Aphanomyces spp. identifies a new class of oomycete effector associated with host adaptation.</title>
        <authorList>
            <person name="Gaulin E."/>
        </authorList>
    </citation>
    <scope>NUCLEOTIDE SEQUENCE</scope>
    <source>
        <strain evidence="1">CBS 578.67</strain>
    </source>
</reference>
<organism evidence="2 3">
    <name type="scientific">Aphanomyces stellatus</name>
    <dbReference type="NCBI Taxonomy" id="120398"/>
    <lineage>
        <taxon>Eukaryota</taxon>
        <taxon>Sar</taxon>
        <taxon>Stramenopiles</taxon>
        <taxon>Oomycota</taxon>
        <taxon>Saprolegniomycetes</taxon>
        <taxon>Saprolegniales</taxon>
        <taxon>Verrucalvaceae</taxon>
        <taxon>Aphanomyces</taxon>
    </lineage>
</organism>
<accession>A0A485LLZ5</accession>
<protein>
    <submittedName>
        <fullName evidence="2">Aste57867_21401 protein</fullName>
    </submittedName>
</protein>
<reference evidence="2 3" key="1">
    <citation type="submission" date="2019-03" db="EMBL/GenBank/DDBJ databases">
        <authorList>
            <person name="Gaulin E."/>
            <person name="Dumas B."/>
        </authorList>
    </citation>
    <scope>NUCLEOTIDE SEQUENCE [LARGE SCALE GENOMIC DNA]</scope>
    <source>
        <strain evidence="2">CBS 568.67</strain>
    </source>
</reference>
<dbReference type="Proteomes" id="UP000332933">
    <property type="component" value="Unassembled WGS sequence"/>
</dbReference>
<proteinExistence type="predicted"/>